<gene>
    <name evidence="1" type="ORF">AOQ71_31935</name>
</gene>
<evidence type="ECO:0000313" key="2">
    <source>
        <dbReference type="Proteomes" id="UP000051936"/>
    </source>
</evidence>
<organism evidence="1 2">
    <name type="scientific">Bradyrhizobium manausense</name>
    <dbReference type="NCBI Taxonomy" id="989370"/>
    <lineage>
        <taxon>Bacteria</taxon>
        <taxon>Pseudomonadati</taxon>
        <taxon>Pseudomonadota</taxon>
        <taxon>Alphaproteobacteria</taxon>
        <taxon>Hyphomicrobiales</taxon>
        <taxon>Nitrobacteraceae</taxon>
        <taxon>Bradyrhizobium</taxon>
    </lineage>
</organism>
<dbReference type="STRING" id="989370.AOQ71_31935"/>
<keyword evidence="2" id="KW-1185">Reference proteome</keyword>
<comment type="caution">
    <text evidence="1">The sequence shown here is derived from an EMBL/GenBank/DDBJ whole genome shotgun (WGS) entry which is preliminary data.</text>
</comment>
<sequence length="68" mass="7250">MITLTITSGSGERFVVRFQSKTGVNADGSIVWADSDVTTEVGQSQRYGLDENFRLAIEATPAPESANG</sequence>
<dbReference type="EMBL" id="LJYG01000108">
    <property type="protein sequence ID" value="KRQ03336.1"/>
    <property type="molecule type" value="Genomic_DNA"/>
</dbReference>
<dbReference type="OrthoDB" id="9925737at2"/>
<dbReference type="Proteomes" id="UP000051936">
    <property type="component" value="Unassembled WGS sequence"/>
</dbReference>
<evidence type="ECO:0000313" key="1">
    <source>
        <dbReference type="EMBL" id="KRQ03336.1"/>
    </source>
</evidence>
<dbReference type="AlphaFoldDB" id="A0A0R3D0K5"/>
<accession>A0A0R3D0K5</accession>
<reference evidence="1 2" key="1">
    <citation type="submission" date="2015-09" db="EMBL/GenBank/DDBJ databases">
        <title>Draft Genome Sequence of Bradyrhizobium manausense Strain BR 3351T, a Novel Symbiotic Nitrogen-Fixing Alphaproteobacterium Isolated from Brazilian Amazon Rain Forest.</title>
        <authorList>
            <person name="De Araujo J.L."/>
            <person name="Zilli J.E."/>
        </authorList>
    </citation>
    <scope>NUCLEOTIDE SEQUENCE [LARGE SCALE GENOMIC DNA]</scope>
    <source>
        <strain evidence="1 2">BR3351</strain>
    </source>
</reference>
<proteinExistence type="predicted"/>
<protein>
    <submittedName>
        <fullName evidence="1">Uncharacterized protein</fullName>
    </submittedName>
</protein>
<name>A0A0R3D0K5_9BRAD</name>
<dbReference type="RefSeq" id="WP_057755519.1">
    <property type="nucleotide sequence ID" value="NZ_LJYG01000108.1"/>
</dbReference>